<proteinExistence type="predicted"/>
<gene>
    <name evidence="2" type="ORF">NDU88_005274</name>
</gene>
<sequence length="77" mass="8114">MCCIGTRLGGGGERTGPVRAPVPHVRWEPGSRIGHAGRGSTFRTVRVLLAEPGTAARACHHSVPQYGSKVARLSAVR</sequence>
<comment type="caution">
    <text evidence="2">The sequence shown here is derived from an EMBL/GenBank/DDBJ whole genome shotgun (WGS) entry which is preliminary data.</text>
</comment>
<evidence type="ECO:0000256" key="1">
    <source>
        <dbReference type="SAM" id="MobiDB-lite"/>
    </source>
</evidence>
<dbReference type="Proteomes" id="UP001066276">
    <property type="component" value="Chromosome 3_2"/>
</dbReference>
<evidence type="ECO:0000313" key="2">
    <source>
        <dbReference type="EMBL" id="KAJ1180050.1"/>
    </source>
</evidence>
<accession>A0AAV7TUD3</accession>
<dbReference type="AlphaFoldDB" id="A0AAV7TUD3"/>
<dbReference type="EMBL" id="JANPWB010000006">
    <property type="protein sequence ID" value="KAJ1180050.1"/>
    <property type="molecule type" value="Genomic_DNA"/>
</dbReference>
<keyword evidence="3" id="KW-1185">Reference proteome</keyword>
<protein>
    <submittedName>
        <fullName evidence="2">Uncharacterized protein</fullName>
    </submittedName>
</protein>
<feature type="region of interest" description="Disordered" evidence="1">
    <location>
        <begin position="13"/>
        <end position="33"/>
    </location>
</feature>
<reference evidence="2" key="1">
    <citation type="journal article" date="2022" name="bioRxiv">
        <title>Sequencing and chromosome-scale assembly of the giantPleurodeles waltlgenome.</title>
        <authorList>
            <person name="Brown T."/>
            <person name="Elewa A."/>
            <person name="Iarovenko S."/>
            <person name="Subramanian E."/>
            <person name="Araus A.J."/>
            <person name="Petzold A."/>
            <person name="Susuki M."/>
            <person name="Suzuki K.-i.T."/>
            <person name="Hayashi T."/>
            <person name="Toyoda A."/>
            <person name="Oliveira C."/>
            <person name="Osipova E."/>
            <person name="Leigh N.D."/>
            <person name="Simon A."/>
            <person name="Yun M.H."/>
        </authorList>
    </citation>
    <scope>NUCLEOTIDE SEQUENCE</scope>
    <source>
        <strain evidence="2">20211129_DDA</strain>
        <tissue evidence="2">Liver</tissue>
    </source>
</reference>
<organism evidence="2 3">
    <name type="scientific">Pleurodeles waltl</name>
    <name type="common">Iberian ribbed newt</name>
    <dbReference type="NCBI Taxonomy" id="8319"/>
    <lineage>
        <taxon>Eukaryota</taxon>
        <taxon>Metazoa</taxon>
        <taxon>Chordata</taxon>
        <taxon>Craniata</taxon>
        <taxon>Vertebrata</taxon>
        <taxon>Euteleostomi</taxon>
        <taxon>Amphibia</taxon>
        <taxon>Batrachia</taxon>
        <taxon>Caudata</taxon>
        <taxon>Salamandroidea</taxon>
        <taxon>Salamandridae</taxon>
        <taxon>Pleurodelinae</taxon>
        <taxon>Pleurodeles</taxon>
    </lineage>
</organism>
<name>A0AAV7TUD3_PLEWA</name>
<evidence type="ECO:0000313" key="3">
    <source>
        <dbReference type="Proteomes" id="UP001066276"/>
    </source>
</evidence>